<accession>A0A286RC49</accession>
<dbReference type="AlphaFoldDB" id="A0A286RC49"/>
<keyword evidence="2" id="KW-1185">Reference proteome</keyword>
<dbReference type="EMBL" id="CP018477">
    <property type="protein sequence ID" value="ASV73525.1"/>
    <property type="molecule type" value="Genomic_DNA"/>
</dbReference>
<name>A0A286RC49_9BACT</name>
<proteinExistence type="predicted"/>
<protein>
    <submittedName>
        <fullName evidence="1">Uncharacterized protein</fullName>
    </submittedName>
</protein>
<dbReference type="KEGG" id="ttf:THTE_0923"/>
<sequence length="43" mass="4809">MGAIQELPLQDLGLSRILTKCGDESVGFPVPDSYRDPHFYLTE</sequence>
<evidence type="ECO:0000313" key="1">
    <source>
        <dbReference type="EMBL" id="ASV73525.1"/>
    </source>
</evidence>
<evidence type="ECO:0000313" key="2">
    <source>
        <dbReference type="Proteomes" id="UP000215086"/>
    </source>
</evidence>
<reference evidence="1 2" key="1">
    <citation type="journal article" name="Front. Microbiol.">
        <title>Sugar Metabolism of the First Thermophilic Planctomycete Thermogutta terrifontis: Comparative Genomic and Transcriptomic Approaches.</title>
        <authorList>
            <person name="Elcheninov A.G."/>
            <person name="Menzel P."/>
            <person name="Gudbergsdottir S.R."/>
            <person name="Slesarev A.I."/>
            <person name="Kadnikov V.V."/>
            <person name="Krogh A."/>
            <person name="Bonch-Osmolovskaya E.A."/>
            <person name="Peng X."/>
            <person name="Kublanov I.V."/>
        </authorList>
    </citation>
    <scope>NUCLEOTIDE SEQUENCE [LARGE SCALE GENOMIC DNA]</scope>
    <source>
        <strain evidence="1 2">R1</strain>
    </source>
</reference>
<dbReference type="Proteomes" id="UP000215086">
    <property type="component" value="Chromosome"/>
</dbReference>
<organism evidence="1 2">
    <name type="scientific">Thermogutta terrifontis</name>
    <dbReference type="NCBI Taxonomy" id="1331910"/>
    <lineage>
        <taxon>Bacteria</taxon>
        <taxon>Pseudomonadati</taxon>
        <taxon>Planctomycetota</taxon>
        <taxon>Planctomycetia</taxon>
        <taxon>Pirellulales</taxon>
        <taxon>Thermoguttaceae</taxon>
        <taxon>Thermogutta</taxon>
    </lineage>
</organism>
<gene>
    <name evidence="1" type="ORF">THTE_0923</name>
</gene>